<evidence type="ECO:0000259" key="6">
    <source>
        <dbReference type="PROSITE" id="PS50977"/>
    </source>
</evidence>
<evidence type="ECO:0000313" key="8">
    <source>
        <dbReference type="Proteomes" id="UP001183420"/>
    </source>
</evidence>
<protein>
    <submittedName>
        <fullName evidence="7">TetR family transcriptional regulator C-terminal domain-containing protein</fullName>
    </submittedName>
</protein>
<evidence type="ECO:0000256" key="3">
    <source>
        <dbReference type="ARBA" id="ARBA00023125"/>
    </source>
</evidence>
<dbReference type="Pfam" id="PF13977">
    <property type="entry name" value="TetR_C_6"/>
    <property type="match status" value="1"/>
</dbReference>
<dbReference type="InterPro" id="IPR039538">
    <property type="entry name" value="BetI_C"/>
</dbReference>
<keyword evidence="1" id="KW-0678">Repressor</keyword>
<proteinExistence type="predicted"/>
<name>A0ABU2LQF8_9ACTN</name>
<keyword evidence="8" id="KW-1185">Reference proteome</keyword>
<keyword evidence="3 5" id="KW-0238">DNA-binding</keyword>
<evidence type="ECO:0000256" key="2">
    <source>
        <dbReference type="ARBA" id="ARBA00023015"/>
    </source>
</evidence>
<comment type="caution">
    <text evidence="7">The sequence shown here is derived from an EMBL/GenBank/DDBJ whole genome shotgun (WGS) entry which is preliminary data.</text>
</comment>
<evidence type="ECO:0000256" key="1">
    <source>
        <dbReference type="ARBA" id="ARBA00022491"/>
    </source>
</evidence>
<dbReference type="InterPro" id="IPR036271">
    <property type="entry name" value="Tet_transcr_reg_TetR-rel_C_sf"/>
</dbReference>
<dbReference type="Pfam" id="PF00440">
    <property type="entry name" value="TetR_N"/>
    <property type="match status" value="1"/>
</dbReference>
<dbReference type="InterPro" id="IPR050109">
    <property type="entry name" value="HTH-type_TetR-like_transc_reg"/>
</dbReference>
<dbReference type="PROSITE" id="PS50977">
    <property type="entry name" value="HTH_TETR_2"/>
    <property type="match status" value="1"/>
</dbReference>
<dbReference type="SUPFAM" id="SSF46689">
    <property type="entry name" value="Homeodomain-like"/>
    <property type="match status" value="1"/>
</dbReference>
<sequence>MPRLIDRGERRREIAHAAWRVIVRDGIGRASVRGVAAEAGVSAGSLRHVFASQRELLLFALEMVAERFRERSTAPRPPGAARESVAAAARGMLPLDEERRAESEAYLALCDVARTDATLRGPRDAAHLARRRTCRRLVGELDNGVDLAPGADLDLEAARLHALLDGLAAHLLREPADADQGWATAVLARHLDSLAAQRPAGKTA</sequence>
<dbReference type="PANTHER" id="PTHR30055:SF226">
    <property type="entry name" value="HTH-TYPE TRANSCRIPTIONAL REGULATOR PKSA"/>
    <property type="match status" value="1"/>
</dbReference>
<evidence type="ECO:0000256" key="5">
    <source>
        <dbReference type="PROSITE-ProRule" id="PRU00335"/>
    </source>
</evidence>
<evidence type="ECO:0000313" key="7">
    <source>
        <dbReference type="EMBL" id="MDT0319830.1"/>
    </source>
</evidence>
<dbReference type="InterPro" id="IPR009057">
    <property type="entry name" value="Homeodomain-like_sf"/>
</dbReference>
<dbReference type="RefSeq" id="WP_311599344.1">
    <property type="nucleotide sequence ID" value="NZ_JAVREM010000018.1"/>
</dbReference>
<dbReference type="PANTHER" id="PTHR30055">
    <property type="entry name" value="HTH-TYPE TRANSCRIPTIONAL REGULATOR RUTR"/>
    <property type="match status" value="1"/>
</dbReference>
<dbReference type="SUPFAM" id="SSF48498">
    <property type="entry name" value="Tetracyclin repressor-like, C-terminal domain"/>
    <property type="match status" value="1"/>
</dbReference>
<gene>
    <name evidence="7" type="ORF">RNC47_15945</name>
</gene>
<organism evidence="7 8">
    <name type="scientific">Streptomyces millisiae</name>
    <dbReference type="NCBI Taxonomy" id="3075542"/>
    <lineage>
        <taxon>Bacteria</taxon>
        <taxon>Bacillati</taxon>
        <taxon>Actinomycetota</taxon>
        <taxon>Actinomycetes</taxon>
        <taxon>Kitasatosporales</taxon>
        <taxon>Streptomycetaceae</taxon>
        <taxon>Streptomyces</taxon>
    </lineage>
</organism>
<reference evidence="8" key="1">
    <citation type="submission" date="2023-07" db="EMBL/GenBank/DDBJ databases">
        <title>30 novel species of actinomycetes from the DSMZ collection.</title>
        <authorList>
            <person name="Nouioui I."/>
        </authorList>
    </citation>
    <scope>NUCLEOTIDE SEQUENCE [LARGE SCALE GENOMIC DNA]</scope>
    <source>
        <strain evidence="8">DSM 44918</strain>
    </source>
</reference>
<accession>A0ABU2LQF8</accession>
<evidence type="ECO:0000256" key="4">
    <source>
        <dbReference type="ARBA" id="ARBA00023163"/>
    </source>
</evidence>
<dbReference type="InterPro" id="IPR001647">
    <property type="entry name" value="HTH_TetR"/>
</dbReference>
<feature type="DNA-binding region" description="H-T-H motif" evidence="5">
    <location>
        <begin position="31"/>
        <end position="50"/>
    </location>
</feature>
<feature type="domain" description="HTH tetR-type" evidence="6">
    <location>
        <begin position="8"/>
        <end position="68"/>
    </location>
</feature>
<keyword evidence="2" id="KW-0805">Transcription regulation</keyword>
<dbReference type="EMBL" id="JAVREM010000018">
    <property type="protein sequence ID" value="MDT0319830.1"/>
    <property type="molecule type" value="Genomic_DNA"/>
</dbReference>
<keyword evidence="4" id="KW-0804">Transcription</keyword>
<dbReference type="Gene3D" id="1.10.357.10">
    <property type="entry name" value="Tetracycline Repressor, domain 2"/>
    <property type="match status" value="1"/>
</dbReference>
<dbReference type="Proteomes" id="UP001183420">
    <property type="component" value="Unassembled WGS sequence"/>
</dbReference>